<dbReference type="CDD" id="cd02440">
    <property type="entry name" value="AdoMet_MTases"/>
    <property type="match status" value="1"/>
</dbReference>
<evidence type="ECO:0000259" key="1">
    <source>
        <dbReference type="Pfam" id="PF13649"/>
    </source>
</evidence>
<evidence type="ECO:0000313" key="3">
    <source>
        <dbReference type="Proteomes" id="UP000295172"/>
    </source>
</evidence>
<dbReference type="GO" id="GO:0008168">
    <property type="term" value="F:methyltransferase activity"/>
    <property type="evidence" value="ECO:0007669"/>
    <property type="project" value="UniProtKB-KW"/>
</dbReference>
<name>A0A4V2YF74_9ACTN</name>
<accession>A0A4V2YF74</accession>
<dbReference type="AlphaFoldDB" id="A0A4V2YF74"/>
<reference evidence="2 3" key="1">
    <citation type="submission" date="2019-02" db="EMBL/GenBank/DDBJ databases">
        <title>Draft genome sequences of novel Actinobacteria.</title>
        <authorList>
            <person name="Sahin N."/>
            <person name="Ay H."/>
            <person name="Saygin H."/>
        </authorList>
    </citation>
    <scope>NUCLEOTIDE SEQUENCE [LARGE SCALE GENOMIC DNA]</scope>
    <source>
        <strain evidence="2 3">16K104</strain>
    </source>
</reference>
<dbReference type="SUPFAM" id="SSF53335">
    <property type="entry name" value="S-adenosyl-L-methionine-dependent methyltransferases"/>
    <property type="match status" value="1"/>
</dbReference>
<dbReference type="RefSeq" id="WP_132322407.1">
    <property type="nucleotide sequence ID" value="NZ_SMKR01000086.1"/>
</dbReference>
<dbReference type="Gene3D" id="3.40.50.150">
    <property type="entry name" value="Vaccinia Virus protein VP39"/>
    <property type="match status" value="1"/>
</dbReference>
<feature type="domain" description="Methyltransferase" evidence="1">
    <location>
        <begin position="55"/>
        <end position="138"/>
    </location>
</feature>
<dbReference type="Proteomes" id="UP000295172">
    <property type="component" value="Unassembled WGS sequence"/>
</dbReference>
<proteinExistence type="predicted"/>
<feature type="non-terminal residue" evidence="2">
    <location>
        <position position="140"/>
    </location>
</feature>
<keyword evidence="2" id="KW-0489">Methyltransferase</keyword>
<sequence length="140" mass="14400">MTVTFDPFVYKQTTRAQWEAAAEAWHSWGPTIEDWLGDATEVMLSAAGIGAGSRVLDVAAGAGGQTLAAARLAGADGRVLATDISPAILEYAARVAAESGLSNVATLEADGENLSAVDEGAFDAAISRVGLIYFPDQQAA</sequence>
<comment type="caution">
    <text evidence="2">The sequence shown here is derived from an EMBL/GenBank/DDBJ whole genome shotgun (WGS) entry which is preliminary data.</text>
</comment>
<dbReference type="Pfam" id="PF13649">
    <property type="entry name" value="Methyltransf_25"/>
    <property type="match status" value="1"/>
</dbReference>
<dbReference type="GO" id="GO:0032259">
    <property type="term" value="P:methylation"/>
    <property type="evidence" value="ECO:0007669"/>
    <property type="project" value="UniProtKB-KW"/>
</dbReference>
<dbReference type="OrthoDB" id="65624at2"/>
<dbReference type="InterPro" id="IPR041698">
    <property type="entry name" value="Methyltransf_25"/>
</dbReference>
<dbReference type="EMBL" id="SMKR01000086">
    <property type="protein sequence ID" value="TDD21967.1"/>
    <property type="molecule type" value="Genomic_DNA"/>
</dbReference>
<keyword evidence="3" id="KW-1185">Reference proteome</keyword>
<organism evidence="2 3">
    <name type="scientific">Kribbella turkmenica</name>
    <dbReference type="NCBI Taxonomy" id="2530375"/>
    <lineage>
        <taxon>Bacteria</taxon>
        <taxon>Bacillati</taxon>
        <taxon>Actinomycetota</taxon>
        <taxon>Actinomycetes</taxon>
        <taxon>Propionibacteriales</taxon>
        <taxon>Kribbellaceae</taxon>
        <taxon>Kribbella</taxon>
    </lineage>
</organism>
<dbReference type="InterPro" id="IPR029063">
    <property type="entry name" value="SAM-dependent_MTases_sf"/>
</dbReference>
<protein>
    <submittedName>
        <fullName evidence="2">Methyltransferase domain-containing protein</fullName>
    </submittedName>
</protein>
<gene>
    <name evidence="2" type="ORF">E1218_20155</name>
</gene>
<keyword evidence="2" id="KW-0808">Transferase</keyword>
<evidence type="ECO:0000313" key="2">
    <source>
        <dbReference type="EMBL" id="TDD21967.1"/>
    </source>
</evidence>